<proteinExistence type="predicted"/>
<dbReference type="Proteomes" id="UP000008064">
    <property type="component" value="Unassembled WGS sequence"/>
</dbReference>
<dbReference type="RefSeq" id="XP_007323401.1">
    <property type="nucleotide sequence ID" value="XM_007323339.1"/>
</dbReference>
<dbReference type="KEGG" id="sla:SERLADRAFT_478508"/>
<organism>
    <name type="scientific">Serpula lacrymans var. lacrymans (strain S7.9)</name>
    <name type="common">Dry rot fungus</name>
    <dbReference type="NCBI Taxonomy" id="578457"/>
    <lineage>
        <taxon>Eukaryota</taxon>
        <taxon>Fungi</taxon>
        <taxon>Dikarya</taxon>
        <taxon>Basidiomycota</taxon>
        <taxon>Agaricomycotina</taxon>
        <taxon>Agaricomycetes</taxon>
        <taxon>Agaricomycetidae</taxon>
        <taxon>Boletales</taxon>
        <taxon>Coniophorineae</taxon>
        <taxon>Serpulaceae</taxon>
        <taxon>Serpula</taxon>
    </lineage>
</organism>
<gene>
    <name evidence="1" type="ORF">SERLADRAFT_478508</name>
</gene>
<dbReference type="HOGENOM" id="CLU_2924112_0_0_1"/>
<dbReference type="GeneID" id="18821184"/>
<dbReference type="AlphaFoldDB" id="F8P9W8"/>
<protein>
    <submittedName>
        <fullName evidence="1">Uncharacterized protein</fullName>
    </submittedName>
</protein>
<name>F8P9W8_SERL9</name>
<sequence>MIRCLSGKCQPLTSASDMLLRRDSPSEAAKWSILDMILTQAAQSYPRWLNNHEDLSQTSTL</sequence>
<dbReference type="EMBL" id="GL945442">
    <property type="protein sequence ID" value="EGO19966.1"/>
    <property type="molecule type" value="Genomic_DNA"/>
</dbReference>
<evidence type="ECO:0000313" key="1">
    <source>
        <dbReference type="EMBL" id="EGO19966.1"/>
    </source>
</evidence>
<accession>F8P9W8</accession>
<reference evidence="1" key="1">
    <citation type="submission" date="2011-04" db="EMBL/GenBank/DDBJ databases">
        <title>Evolution of plant cell wall degrading machinery underlies the functional diversity of forest fungi.</title>
        <authorList>
            <consortium name="US DOE Joint Genome Institute (JGI-PGF)"/>
            <person name="Eastwood D.C."/>
            <person name="Floudas D."/>
            <person name="Binder M."/>
            <person name="Majcherczyk A."/>
            <person name="Schneider P."/>
            <person name="Aerts A."/>
            <person name="Asiegbu F.O."/>
            <person name="Baker S.E."/>
            <person name="Barry K."/>
            <person name="Bendiksby M."/>
            <person name="Blumentritt M."/>
            <person name="Coutinho P.M."/>
            <person name="Cullen D."/>
            <person name="Cullen D."/>
            <person name="Gathman A."/>
            <person name="Goodell B."/>
            <person name="Henrissat B."/>
            <person name="Ihrmark K."/>
            <person name="Kauserud H."/>
            <person name="Kohler A."/>
            <person name="LaButti K."/>
            <person name="Lapidus A."/>
            <person name="Lavin J.L."/>
            <person name="Lee Y.-H."/>
            <person name="Lindquist E."/>
            <person name="Lilly W."/>
            <person name="Lucas S."/>
            <person name="Morin E."/>
            <person name="Murat C."/>
            <person name="Oguiza J.A."/>
            <person name="Park J."/>
            <person name="Pisabarro A.G."/>
            <person name="Riley R."/>
            <person name="Rosling A."/>
            <person name="Salamov A."/>
            <person name="Schmidt O."/>
            <person name="Schmutz J."/>
            <person name="Skrede I."/>
            <person name="Stenlid J."/>
            <person name="Wiebenga A."/>
            <person name="Xie X."/>
            <person name="Kues U."/>
            <person name="Hibbett D.S."/>
            <person name="Hoffmeister D."/>
            <person name="Hogberg N."/>
            <person name="Martin F."/>
            <person name="Grigoriev I.V."/>
            <person name="Watkinson S.C."/>
        </authorList>
    </citation>
    <scope>NUCLEOTIDE SEQUENCE</scope>
    <source>
        <strain evidence="1">S7.9</strain>
    </source>
</reference>